<dbReference type="Proteomes" id="UP001176941">
    <property type="component" value="Chromosome 4"/>
</dbReference>
<proteinExistence type="predicted"/>
<evidence type="ECO:0000313" key="2">
    <source>
        <dbReference type="Proteomes" id="UP001176941"/>
    </source>
</evidence>
<reference evidence="1" key="1">
    <citation type="submission" date="2023-04" db="EMBL/GenBank/DDBJ databases">
        <authorList>
            <consortium name="ELIXIR-Norway"/>
        </authorList>
    </citation>
    <scope>NUCLEOTIDE SEQUENCE [LARGE SCALE GENOMIC DNA]</scope>
</reference>
<accession>A0ABN8ZK20</accession>
<dbReference type="EMBL" id="OX459940">
    <property type="protein sequence ID" value="CAI9174205.1"/>
    <property type="molecule type" value="Genomic_DNA"/>
</dbReference>
<gene>
    <name evidence="1" type="ORF">MRATA1EN1_LOCUS23167</name>
</gene>
<evidence type="ECO:0000313" key="1">
    <source>
        <dbReference type="EMBL" id="CAI9174205.1"/>
    </source>
</evidence>
<sequence>MVPTQIWPIPEFTRVCLLRHHTPHIEGEIKTVGKVKRQLSCGIRAQETRDSQNVIPEKAGSRQPCFELKAQGL</sequence>
<protein>
    <submittedName>
        <fullName evidence="1">Uncharacterized protein</fullName>
    </submittedName>
</protein>
<organism evidence="1 2">
    <name type="scientific">Rangifer tarandus platyrhynchus</name>
    <name type="common">Svalbard reindeer</name>
    <dbReference type="NCBI Taxonomy" id="3082113"/>
    <lineage>
        <taxon>Eukaryota</taxon>
        <taxon>Metazoa</taxon>
        <taxon>Chordata</taxon>
        <taxon>Craniata</taxon>
        <taxon>Vertebrata</taxon>
        <taxon>Euteleostomi</taxon>
        <taxon>Mammalia</taxon>
        <taxon>Eutheria</taxon>
        <taxon>Laurasiatheria</taxon>
        <taxon>Artiodactyla</taxon>
        <taxon>Ruminantia</taxon>
        <taxon>Pecora</taxon>
        <taxon>Cervidae</taxon>
        <taxon>Odocoileinae</taxon>
        <taxon>Rangifer</taxon>
    </lineage>
</organism>
<keyword evidence="2" id="KW-1185">Reference proteome</keyword>
<name>A0ABN8ZK20_RANTA</name>